<comment type="caution">
    <text evidence="2">The sequence shown here is derived from an EMBL/GenBank/DDBJ whole genome shotgun (WGS) entry which is preliminary data.</text>
</comment>
<dbReference type="EMBL" id="BKAL01000023">
    <property type="protein sequence ID" value="GEP71108.1"/>
    <property type="molecule type" value="Genomic_DNA"/>
</dbReference>
<reference evidence="2 3" key="1">
    <citation type="submission" date="2019-07" db="EMBL/GenBank/DDBJ databases">
        <title>Whole genome shotgun sequence of Cellulomonas soli NBRC 109434.</title>
        <authorList>
            <person name="Hosoyama A."/>
            <person name="Uohara A."/>
            <person name="Ohji S."/>
            <person name="Ichikawa N."/>
        </authorList>
    </citation>
    <scope>NUCLEOTIDE SEQUENCE [LARGE SCALE GENOMIC DNA]</scope>
    <source>
        <strain evidence="2 3">NBRC 109434</strain>
    </source>
</reference>
<feature type="transmembrane region" description="Helical" evidence="1">
    <location>
        <begin position="6"/>
        <end position="29"/>
    </location>
</feature>
<gene>
    <name evidence="2" type="ORF">CSO01_38230</name>
</gene>
<sequence length="208" mass="21466">MNTAQRAAAFIGICVAGGVLVGGGLSLALHSAFREGGRGDTVLETASKELRSPQTSAQMLTDRLAAIDGVDPSIESAGGSTQFVPVIDSPQWPAVFDEVVAICQGSGDLWTHFGAEPPVCVIATSTVTVESGWPFISGRAAVDLATELAADPSVRAVSVGMGDDGQGRVLVTVDETQDVDTFRAEHATLVGRYAKTSMALLVQPQLPG</sequence>
<evidence type="ECO:0000313" key="2">
    <source>
        <dbReference type="EMBL" id="GEP71108.1"/>
    </source>
</evidence>
<keyword evidence="1" id="KW-0472">Membrane</keyword>
<name>A0A512PIS0_9CELL</name>
<accession>A0A512PIS0</accession>
<keyword evidence="1" id="KW-0812">Transmembrane</keyword>
<dbReference type="Proteomes" id="UP000321798">
    <property type="component" value="Unassembled WGS sequence"/>
</dbReference>
<dbReference type="RefSeq" id="WP_146954875.1">
    <property type="nucleotide sequence ID" value="NZ_BAABBJ010000017.1"/>
</dbReference>
<evidence type="ECO:0000313" key="3">
    <source>
        <dbReference type="Proteomes" id="UP000321798"/>
    </source>
</evidence>
<protein>
    <submittedName>
        <fullName evidence="2">Uncharacterized protein</fullName>
    </submittedName>
</protein>
<keyword evidence="1" id="KW-1133">Transmembrane helix</keyword>
<dbReference type="AlphaFoldDB" id="A0A512PIS0"/>
<evidence type="ECO:0000256" key="1">
    <source>
        <dbReference type="SAM" id="Phobius"/>
    </source>
</evidence>
<proteinExistence type="predicted"/>
<organism evidence="2 3">
    <name type="scientific">Cellulomonas soli</name>
    <dbReference type="NCBI Taxonomy" id="931535"/>
    <lineage>
        <taxon>Bacteria</taxon>
        <taxon>Bacillati</taxon>
        <taxon>Actinomycetota</taxon>
        <taxon>Actinomycetes</taxon>
        <taxon>Micrococcales</taxon>
        <taxon>Cellulomonadaceae</taxon>
        <taxon>Cellulomonas</taxon>
    </lineage>
</organism>
<keyword evidence="3" id="KW-1185">Reference proteome</keyword>